<evidence type="ECO:0000313" key="1">
    <source>
        <dbReference type="EMBL" id="RCV05364.1"/>
    </source>
</evidence>
<name>A0A368PIQ5_SETIT</name>
<dbReference type="AlphaFoldDB" id="A0A368PIQ5"/>
<accession>A0A368PIQ5</accession>
<dbReference type="EMBL" id="CM003528">
    <property type="protein sequence ID" value="RCV05364.1"/>
    <property type="molecule type" value="Genomic_DNA"/>
</dbReference>
<gene>
    <name evidence="1" type="ORF">SETIT_1G078100v2</name>
</gene>
<protein>
    <submittedName>
        <fullName evidence="1">Uncharacterized protein</fullName>
    </submittedName>
</protein>
<proteinExistence type="predicted"/>
<organism evidence="1">
    <name type="scientific">Setaria italica</name>
    <name type="common">Foxtail millet</name>
    <name type="synonym">Panicum italicum</name>
    <dbReference type="NCBI Taxonomy" id="4555"/>
    <lineage>
        <taxon>Eukaryota</taxon>
        <taxon>Viridiplantae</taxon>
        <taxon>Streptophyta</taxon>
        <taxon>Embryophyta</taxon>
        <taxon>Tracheophyta</taxon>
        <taxon>Spermatophyta</taxon>
        <taxon>Magnoliopsida</taxon>
        <taxon>Liliopsida</taxon>
        <taxon>Poales</taxon>
        <taxon>Poaceae</taxon>
        <taxon>PACMAD clade</taxon>
        <taxon>Panicoideae</taxon>
        <taxon>Panicodae</taxon>
        <taxon>Paniceae</taxon>
        <taxon>Cenchrinae</taxon>
        <taxon>Setaria</taxon>
    </lineage>
</organism>
<reference evidence="1" key="1">
    <citation type="journal article" date="2012" name="Nat. Biotechnol.">
        <title>Reference genome sequence of the model plant Setaria.</title>
        <authorList>
            <person name="Bennetzen J.L."/>
            <person name="Schmutz J."/>
            <person name="Wang H."/>
            <person name="Percifield R."/>
            <person name="Hawkins J."/>
            <person name="Pontaroli A.C."/>
            <person name="Estep M."/>
            <person name="Feng L."/>
            <person name="Vaughn J.N."/>
            <person name="Grimwood J."/>
            <person name="Jenkins J."/>
            <person name="Barry K."/>
            <person name="Lindquist E."/>
            <person name="Hellsten U."/>
            <person name="Deshpande S."/>
            <person name="Wang X."/>
            <person name="Wu X."/>
            <person name="Mitros T."/>
            <person name="Triplett J."/>
            <person name="Yang X."/>
            <person name="Ye C.Y."/>
            <person name="Mauro-Herrera M."/>
            <person name="Wang L."/>
            <person name="Li P."/>
            <person name="Sharma M."/>
            <person name="Sharma R."/>
            <person name="Ronald P.C."/>
            <person name="Panaud O."/>
            <person name="Kellogg E.A."/>
            <person name="Brutnell T.P."/>
            <person name="Doust A.N."/>
            <person name="Tuskan G.A."/>
            <person name="Rokhsar D."/>
            <person name="Devos K.M."/>
        </authorList>
    </citation>
    <scope>NUCLEOTIDE SEQUENCE [LARGE SCALE GENOMIC DNA]</scope>
    <source>
        <strain evidence="1">Yugu1</strain>
    </source>
</reference>
<reference evidence="1" key="2">
    <citation type="submission" date="2015-07" db="EMBL/GenBank/DDBJ databases">
        <authorList>
            <person name="Noorani M."/>
        </authorList>
    </citation>
    <scope>NUCLEOTIDE SEQUENCE</scope>
    <source>
        <strain evidence="1">Yugu1</strain>
    </source>
</reference>
<sequence length="118" mass="12528">MASSELRRYCDTELSLGRRPAPPACAKEEKAPAATACGGGLASTELQAMAILRMARRAAAEALEEGPAWRAAGDGADVRRLSVRRSLELFLRRREPRCQQLGAAASPSSSSCLTDSPI</sequence>